<comment type="caution">
    <text evidence="2">The sequence shown here is derived from an EMBL/GenBank/DDBJ whole genome shotgun (WGS) entry which is preliminary data.</text>
</comment>
<organism evidence="2 3">
    <name type="scientific">Flavobacterium collinsii</name>
    <dbReference type="NCBI Taxonomy" id="1114861"/>
    <lineage>
        <taxon>Bacteria</taxon>
        <taxon>Pseudomonadati</taxon>
        <taxon>Bacteroidota</taxon>
        <taxon>Flavobacteriia</taxon>
        <taxon>Flavobacteriales</taxon>
        <taxon>Flavobacteriaceae</taxon>
        <taxon>Flavobacterium</taxon>
    </lineage>
</organism>
<proteinExistence type="predicted"/>
<accession>A0ABM8KNV6</accession>
<dbReference type="EMBL" id="CADCST010000131">
    <property type="protein sequence ID" value="CAA9202213.1"/>
    <property type="molecule type" value="Genomic_DNA"/>
</dbReference>
<gene>
    <name evidence="2" type="ORF">FLACOL7796_04152</name>
</gene>
<evidence type="ECO:0000256" key="1">
    <source>
        <dbReference type="SAM" id="Phobius"/>
    </source>
</evidence>
<dbReference type="Proteomes" id="UP000474567">
    <property type="component" value="Unassembled WGS sequence"/>
</dbReference>
<keyword evidence="1" id="KW-0472">Membrane</keyword>
<protein>
    <submittedName>
        <fullName evidence="2">Uncharacterized protein</fullName>
    </submittedName>
</protein>
<keyword evidence="3" id="KW-1185">Reference proteome</keyword>
<feature type="transmembrane region" description="Helical" evidence="1">
    <location>
        <begin position="20"/>
        <end position="36"/>
    </location>
</feature>
<reference evidence="2 3" key="1">
    <citation type="submission" date="2020-02" db="EMBL/GenBank/DDBJ databases">
        <authorList>
            <person name="Criscuolo A."/>
        </authorList>
    </citation>
    <scope>NUCLEOTIDE SEQUENCE [LARGE SCALE GENOMIC DNA]</scope>
    <source>
        <strain evidence="2">CECT7796</strain>
    </source>
</reference>
<feature type="transmembrane region" description="Helical" evidence="1">
    <location>
        <begin position="48"/>
        <end position="70"/>
    </location>
</feature>
<evidence type="ECO:0000313" key="3">
    <source>
        <dbReference type="Proteomes" id="UP000474567"/>
    </source>
</evidence>
<keyword evidence="1" id="KW-1133">Transmembrane helix</keyword>
<sequence length="253" mass="29608">MREKMIFKKKSDEDTFKTSFMIFTIVMLFLLSFSFFENEFQKSEGIYRLLALGIVIAAAIVAILYFRLLINETDRKNNNIGININEDLNNERTNEFGDKVNNVDIQNDNIRNNEKYFFDTNIENSSSKNIFSNEIITILSKIINENRMPDESGRSVFGISSFQKTKSKTQLAILLNLVKEDLFKDEYAGIGDKKFIDAFFDKIEAEPITHQYFGQIKNDIIIFKRKKFESINEDSDYYNLYEKFKDILIANNN</sequence>
<evidence type="ECO:0000313" key="2">
    <source>
        <dbReference type="EMBL" id="CAA9202213.1"/>
    </source>
</evidence>
<name>A0ABM8KNV6_9FLAO</name>
<keyword evidence="1" id="KW-0812">Transmembrane</keyword>